<gene>
    <name evidence="2" type="ORF">Vsou_21640</name>
</gene>
<keyword evidence="1" id="KW-0472">Membrane</keyword>
<accession>A0ABN6SX49</accession>
<protein>
    <submittedName>
        <fullName evidence="2">Uncharacterized protein</fullName>
    </submittedName>
</protein>
<evidence type="ECO:0000313" key="2">
    <source>
        <dbReference type="EMBL" id="BDR93071.1"/>
    </source>
</evidence>
<keyword evidence="1" id="KW-0812">Transmembrane</keyword>
<evidence type="ECO:0000313" key="3">
    <source>
        <dbReference type="Proteomes" id="UP001060771"/>
    </source>
</evidence>
<feature type="transmembrane region" description="Helical" evidence="1">
    <location>
        <begin position="61"/>
        <end position="82"/>
    </location>
</feature>
<proteinExistence type="predicted"/>
<feature type="transmembrane region" description="Helical" evidence="1">
    <location>
        <begin position="35"/>
        <end position="55"/>
    </location>
</feature>
<reference evidence="3" key="1">
    <citation type="submission" date="2022-09" db="EMBL/GenBank/DDBJ databases">
        <title>Complete genome sequence of Vulcanisaeta souniana.</title>
        <authorList>
            <person name="Kato S."/>
            <person name="Itoh T."/>
            <person name="Ohkuma M."/>
        </authorList>
    </citation>
    <scope>NUCLEOTIDE SEQUENCE [LARGE SCALE GENOMIC DNA]</scope>
    <source>
        <strain evidence="3">JCM 11219</strain>
    </source>
</reference>
<keyword evidence="3" id="KW-1185">Reference proteome</keyword>
<organism evidence="2 3">
    <name type="scientific">Vulcanisaeta souniana JCM 11219</name>
    <dbReference type="NCBI Taxonomy" id="1293586"/>
    <lineage>
        <taxon>Archaea</taxon>
        <taxon>Thermoproteota</taxon>
        <taxon>Thermoprotei</taxon>
        <taxon>Thermoproteales</taxon>
        <taxon>Thermoproteaceae</taxon>
        <taxon>Vulcanisaeta</taxon>
    </lineage>
</organism>
<keyword evidence="1" id="KW-1133">Transmembrane helix</keyword>
<dbReference type="Proteomes" id="UP001060771">
    <property type="component" value="Chromosome"/>
</dbReference>
<evidence type="ECO:0000256" key="1">
    <source>
        <dbReference type="SAM" id="Phobius"/>
    </source>
</evidence>
<feature type="transmembrane region" description="Helical" evidence="1">
    <location>
        <begin position="98"/>
        <end position="118"/>
    </location>
</feature>
<dbReference type="EMBL" id="AP026830">
    <property type="protein sequence ID" value="BDR93071.1"/>
    <property type="molecule type" value="Genomic_DNA"/>
</dbReference>
<feature type="transmembrane region" description="Helical" evidence="1">
    <location>
        <begin position="6"/>
        <end position="28"/>
    </location>
</feature>
<name>A0ABN6SX49_9CREN</name>
<sequence length="119" mass="13610">MVPTDLVLVLAIPMVIIHAATSLISLRYITVPRFIGLPIAVYESVYYVILLTYLLLNHYGIVLLVMTTLFLLIHVGGVYLYVNGTLTYLSHKRNGLRYYGYYEIAELIFIVITMSMLIY</sequence>